<dbReference type="AlphaFoldDB" id="A0A6M3JM63"/>
<dbReference type="CDD" id="cd00033">
    <property type="entry name" value="CCP"/>
    <property type="match status" value="1"/>
</dbReference>
<name>A0A6M3JM63_9ZZZZ</name>
<keyword evidence="1" id="KW-1015">Disulfide bond</keyword>
<evidence type="ECO:0000313" key="2">
    <source>
        <dbReference type="EMBL" id="QJA70195.1"/>
    </source>
</evidence>
<proteinExistence type="predicted"/>
<evidence type="ECO:0000256" key="1">
    <source>
        <dbReference type="ARBA" id="ARBA00023157"/>
    </source>
</evidence>
<dbReference type="EMBL" id="MT141771">
    <property type="protein sequence ID" value="QJA70195.1"/>
    <property type="molecule type" value="Genomic_DNA"/>
</dbReference>
<reference evidence="2" key="1">
    <citation type="submission" date="2020-03" db="EMBL/GenBank/DDBJ databases">
        <title>The deep terrestrial virosphere.</title>
        <authorList>
            <person name="Holmfeldt K."/>
            <person name="Nilsson E."/>
            <person name="Simone D."/>
            <person name="Lopez-Fernandez M."/>
            <person name="Wu X."/>
            <person name="de Brujin I."/>
            <person name="Lundin D."/>
            <person name="Andersson A."/>
            <person name="Bertilsson S."/>
            <person name="Dopson M."/>
        </authorList>
    </citation>
    <scope>NUCLEOTIDE SEQUENCE</scope>
    <source>
        <strain evidence="2">MM415A03901</strain>
    </source>
</reference>
<organism evidence="2">
    <name type="scientific">viral metagenome</name>
    <dbReference type="NCBI Taxonomy" id="1070528"/>
    <lineage>
        <taxon>unclassified sequences</taxon>
        <taxon>metagenomes</taxon>
        <taxon>organismal metagenomes</taxon>
    </lineage>
</organism>
<protein>
    <submittedName>
        <fullName evidence="2">Uncharacterized protein</fullName>
    </submittedName>
</protein>
<gene>
    <name evidence="2" type="ORF">MM415A03901_0011</name>
</gene>
<accession>A0A6M3JM63</accession>
<dbReference type="InterPro" id="IPR000436">
    <property type="entry name" value="Sushi_SCR_CCP_dom"/>
</dbReference>
<sequence>MEYLFEIKDKQIHWITEKPSFDNLNEGKYKVTVKKCRGKVTSNQYRYYYGVIIKYWCEEGYEPVQMDIILKTEFARSKGWIDDNGFILVPSKSRDFDTKMQEELNRFARELYFTTYNGFIPLPNETDYDY</sequence>